<evidence type="ECO:0000313" key="3">
    <source>
        <dbReference type="EMBL" id="KAG8080839.1"/>
    </source>
</evidence>
<dbReference type="PANTHER" id="PTHR34709">
    <property type="entry name" value="OS10G0396666 PROTEIN"/>
    <property type="match status" value="1"/>
</dbReference>
<dbReference type="AlphaFoldDB" id="A0A8J5W6I6"/>
<gene>
    <name evidence="3" type="ORF">GUJ93_ZPchr0007g5170</name>
</gene>
<keyword evidence="4" id="KW-1185">Reference proteome</keyword>
<evidence type="ECO:0000259" key="2">
    <source>
        <dbReference type="PROSITE" id="PS50181"/>
    </source>
</evidence>
<reference evidence="3" key="2">
    <citation type="submission" date="2021-02" db="EMBL/GenBank/DDBJ databases">
        <authorList>
            <person name="Kimball J.A."/>
            <person name="Haas M.W."/>
            <person name="Macchietto M."/>
            <person name="Kono T."/>
            <person name="Duquette J."/>
            <person name="Shao M."/>
        </authorList>
    </citation>
    <scope>NUCLEOTIDE SEQUENCE</scope>
    <source>
        <tissue evidence="3">Fresh leaf tissue</tissue>
    </source>
</reference>
<proteinExistence type="predicted"/>
<name>A0A8J5W6I6_ZIZPA</name>
<evidence type="ECO:0000313" key="4">
    <source>
        <dbReference type="Proteomes" id="UP000729402"/>
    </source>
</evidence>
<protein>
    <recommendedName>
        <fullName evidence="2">F-box domain-containing protein</fullName>
    </recommendedName>
</protein>
<dbReference type="PROSITE" id="PS50181">
    <property type="entry name" value="FBOX"/>
    <property type="match status" value="1"/>
</dbReference>
<dbReference type="OrthoDB" id="597683at2759"/>
<dbReference type="EMBL" id="JAAALK010000282">
    <property type="protein sequence ID" value="KAG8080839.1"/>
    <property type="molecule type" value="Genomic_DNA"/>
</dbReference>
<comment type="caution">
    <text evidence="3">The sequence shown here is derived from an EMBL/GenBank/DDBJ whole genome shotgun (WGS) entry which is preliminary data.</text>
</comment>
<feature type="domain" description="F-box" evidence="2">
    <location>
        <begin position="102"/>
        <end position="150"/>
    </location>
</feature>
<dbReference type="PANTHER" id="PTHR34709:SF11">
    <property type="entry name" value="OS07G0113600 PROTEIN"/>
    <property type="match status" value="1"/>
</dbReference>
<sequence length="583" mass="63489">MDGGGGDGGGEGDGINGIRISKLSLMDGSCVDGGGGDGGARSQSSLIDGGDNDGDNNNGGGVVGSELFPIFGDCDGGDGDGGCEIPTKRNGSPSIFGNNERVDIISTLPDDILHVILQYLSSTTVAAKIGFLSKSWFRLWSCLPHIWFPLSTDLARVAAAITANVAPVLHGVVIVTEDVDAEAIEGVFSLAARRVYGNFIFNNNRGFGDRALAGPNEVVQNGDDAATVWFPCFEMAVTIYLQVRSLWLALPQDGVFAGLTNLNLEHVQFRGGCELGDMVSSTRCPKLRTLYVHCATGLVTLTVRSESLTSVDLEHVFDLQEVTIEAAMLTTLSVVCCFVQRQPEVNISAPRLHQLTWKDVYDPTTIRLSSTSQLMVLSTCVVLVQGLVMDYGVLNSVKILESFKSIYHLDLALTYHQILPYFENLMEWIKCLPDAKILTLSIMADGHAFASCVFHLLKFCARICRLDLTLFGDLQVKTACPVGCICSPNWQTEEIQLRLLQDIKVNNLRGEEIEFVFLTRLLGSAPSLQQIELSFNASIPDGQRPFQKFLALSSLKNYKEIYRNVDQNRVVYAPVAVNREITG</sequence>
<feature type="region of interest" description="Disordered" evidence="1">
    <location>
        <begin position="34"/>
        <end position="59"/>
    </location>
</feature>
<evidence type="ECO:0000256" key="1">
    <source>
        <dbReference type="SAM" id="MobiDB-lite"/>
    </source>
</evidence>
<dbReference type="Proteomes" id="UP000729402">
    <property type="component" value="Unassembled WGS sequence"/>
</dbReference>
<dbReference type="InterPro" id="IPR001810">
    <property type="entry name" value="F-box_dom"/>
</dbReference>
<accession>A0A8J5W6I6</accession>
<organism evidence="3 4">
    <name type="scientific">Zizania palustris</name>
    <name type="common">Northern wild rice</name>
    <dbReference type="NCBI Taxonomy" id="103762"/>
    <lineage>
        <taxon>Eukaryota</taxon>
        <taxon>Viridiplantae</taxon>
        <taxon>Streptophyta</taxon>
        <taxon>Embryophyta</taxon>
        <taxon>Tracheophyta</taxon>
        <taxon>Spermatophyta</taxon>
        <taxon>Magnoliopsida</taxon>
        <taxon>Liliopsida</taxon>
        <taxon>Poales</taxon>
        <taxon>Poaceae</taxon>
        <taxon>BOP clade</taxon>
        <taxon>Oryzoideae</taxon>
        <taxon>Oryzeae</taxon>
        <taxon>Zizaniinae</taxon>
        <taxon>Zizania</taxon>
    </lineage>
</organism>
<dbReference type="InterPro" id="IPR055312">
    <property type="entry name" value="FBL15-like"/>
</dbReference>
<reference evidence="3" key="1">
    <citation type="journal article" date="2021" name="bioRxiv">
        <title>Whole Genome Assembly and Annotation of Northern Wild Rice, Zizania palustris L., Supports a Whole Genome Duplication in the Zizania Genus.</title>
        <authorList>
            <person name="Haas M."/>
            <person name="Kono T."/>
            <person name="Macchietto M."/>
            <person name="Millas R."/>
            <person name="McGilp L."/>
            <person name="Shao M."/>
            <person name="Duquette J."/>
            <person name="Hirsch C.N."/>
            <person name="Kimball J."/>
        </authorList>
    </citation>
    <scope>NUCLEOTIDE SEQUENCE</scope>
    <source>
        <tissue evidence="3">Fresh leaf tissue</tissue>
    </source>
</reference>